<comment type="caution">
    <text evidence="1">The sequence shown here is derived from an EMBL/GenBank/DDBJ whole genome shotgun (WGS) entry which is preliminary data.</text>
</comment>
<accession>A0ABR4IGP4</accession>
<evidence type="ECO:0000313" key="2">
    <source>
        <dbReference type="Proteomes" id="UP001610335"/>
    </source>
</evidence>
<evidence type="ECO:0008006" key="3">
    <source>
        <dbReference type="Google" id="ProtNLM"/>
    </source>
</evidence>
<keyword evidence="2" id="KW-1185">Reference proteome</keyword>
<evidence type="ECO:0000313" key="1">
    <source>
        <dbReference type="EMBL" id="KAL2826409.1"/>
    </source>
</evidence>
<sequence length="415" mass="45793">METGHVLLAVPDTHIVLEPSAEGYTSSIAASISITVPSSTSQFPAGYRQPGITVSLVRNVTPKCISLNPRNGEKQGLRSKRLWKKESTSIQSPFSSLRSLDTSLETLVQCNIQHSPDEICSVDEDTTCLKFTFSLPVPDSIPATANTSLGDVSYAIEAKVIPSADLNEQPLHVSQPVRILRSVVPATVSHLRKYPGDKVVTELFMTPTAHHSRSHRKHKASYSVQWLAQSTIMSGVRESEVKYLVANGFKWEVDEVAKFLSISKAGSPEDSETKIICREQHVRQLCTGHGKGRWVASGTINEGSDRIEIPFDISIPTEAMAADDSSASSYFWQDEPSSGGEILAVTVEHLLTLEVVTGEDTFHRQTGDLVERQCRVKSYKAVFPFSVREYVEENFSVTDSLPKYGEAYLFPPRYS</sequence>
<name>A0ABR4IGP4_9EURO</name>
<proteinExistence type="predicted"/>
<dbReference type="EMBL" id="JBFXLS010000030">
    <property type="protein sequence ID" value="KAL2826409.1"/>
    <property type="molecule type" value="Genomic_DNA"/>
</dbReference>
<reference evidence="1 2" key="1">
    <citation type="submission" date="2024-07" db="EMBL/GenBank/DDBJ databases">
        <title>Section-level genome sequencing and comparative genomics of Aspergillus sections Usti and Cavernicolus.</title>
        <authorList>
            <consortium name="Lawrence Berkeley National Laboratory"/>
            <person name="Nybo J.L."/>
            <person name="Vesth T.C."/>
            <person name="Theobald S."/>
            <person name="Frisvad J.C."/>
            <person name="Larsen T.O."/>
            <person name="Kjaerboelling I."/>
            <person name="Rothschild-Mancinelli K."/>
            <person name="Lyhne E.K."/>
            <person name="Kogle M.E."/>
            <person name="Barry K."/>
            <person name="Clum A."/>
            <person name="Na H."/>
            <person name="Ledsgaard L."/>
            <person name="Lin J."/>
            <person name="Lipzen A."/>
            <person name="Kuo A."/>
            <person name="Riley R."/>
            <person name="Mondo S."/>
            <person name="LaButti K."/>
            <person name="Haridas S."/>
            <person name="Pangalinan J."/>
            <person name="Salamov A.A."/>
            <person name="Simmons B.A."/>
            <person name="Magnuson J.K."/>
            <person name="Chen J."/>
            <person name="Drula E."/>
            <person name="Henrissat B."/>
            <person name="Wiebenga A."/>
            <person name="Lubbers R.J."/>
            <person name="Gomes A.C."/>
            <person name="Makela M.R."/>
            <person name="Stajich J."/>
            <person name="Grigoriev I.V."/>
            <person name="Mortensen U.H."/>
            <person name="De vries R.P."/>
            <person name="Baker S.E."/>
            <person name="Andersen M.R."/>
        </authorList>
    </citation>
    <scope>NUCLEOTIDE SEQUENCE [LARGE SCALE GENOMIC DNA]</scope>
    <source>
        <strain evidence="1 2">CBS 600.67</strain>
    </source>
</reference>
<protein>
    <recommendedName>
        <fullName evidence="3">Arrestin-like N-terminal domain-containing protein</fullName>
    </recommendedName>
</protein>
<dbReference type="Proteomes" id="UP001610335">
    <property type="component" value="Unassembled WGS sequence"/>
</dbReference>
<gene>
    <name evidence="1" type="ORF">BDW59DRAFT_160933</name>
</gene>
<organism evidence="1 2">
    <name type="scientific">Aspergillus cavernicola</name>
    <dbReference type="NCBI Taxonomy" id="176166"/>
    <lineage>
        <taxon>Eukaryota</taxon>
        <taxon>Fungi</taxon>
        <taxon>Dikarya</taxon>
        <taxon>Ascomycota</taxon>
        <taxon>Pezizomycotina</taxon>
        <taxon>Eurotiomycetes</taxon>
        <taxon>Eurotiomycetidae</taxon>
        <taxon>Eurotiales</taxon>
        <taxon>Aspergillaceae</taxon>
        <taxon>Aspergillus</taxon>
        <taxon>Aspergillus subgen. Nidulantes</taxon>
    </lineage>
</organism>